<dbReference type="Proteomes" id="UP000828390">
    <property type="component" value="Unassembled WGS sequence"/>
</dbReference>
<comment type="caution">
    <text evidence="1">The sequence shown here is derived from an EMBL/GenBank/DDBJ whole genome shotgun (WGS) entry which is preliminary data.</text>
</comment>
<evidence type="ECO:0000313" key="1">
    <source>
        <dbReference type="EMBL" id="KAH3715060.1"/>
    </source>
</evidence>
<gene>
    <name evidence="1" type="ORF">DPMN_057764</name>
</gene>
<dbReference type="AlphaFoldDB" id="A0A9D4C0S1"/>
<accession>A0A9D4C0S1</accession>
<evidence type="ECO:0000313" key="2">
    <source>
        <dbReference type="Proteomes" id="UP000828390"/>
    </source>
</evidence>
<reference evidence="1" key="1">
    <citation type="journal article" date="2019" name="bioRxiv">
        <title>The Genome of the Zebra Mussel, Dreissena polymorpha: A Resource for Invasive Species Research.</title>
        <authorList>
            <person name="McCartney M.A."/>
            <person name="Auch B."/>
            <person name="Kono T."/>
            <person name="Mallez S."/>
            <person name="Zhang Y."/>
            <person name="Obille A."/>
            <person name="Becker A."/>
            <person name="Abrahante J.E."/>
            <person name="Garbe J."/>
            <person name="Badalamenti J.P."/>
            <person name="Herman A."/>
            <person name="Mangelson H."/>
            <person name="Liachko I."/>
            <person name="Sullivan S."/>
            <person name="Sone E.D."/>
            <person name="Koren S."/>
            <person name="Silverstein K.A.T."/>
            <person name="Beckman K.B."/>
            <person name="Gohl D.M."/>
        </authorList>
    </citation>
    <scope>NUCLEOTIDE SEQUENCE</scope>
    <source>
        <strain evidence="1">Duluth1</strain>
        <tissue evidence="1">Whole animal</tissue>
    </source>
</reference>
<protein>
    <submittedName>
        <fullName evidence="1">Uncharacterized protein</fullName>
    </submittedName>
</protein>
<sequence>MGQTRDSIEQISLLLTAPRMCPDHLVSTPIGHGEWQGLFPFRDGGACLKPQPP</sequence>
<proteinExistence type="predicted"/>
<dbReference type="EMBL" id="JAIWYP010000013">
    <property type="protein sequence ID" value="KAH3715060.1"/>
    <property type="molecule type" value="Genomic_DNA"/>
</dbReference>
<reference evidence="1" key="2">
    <citation type="submission" date="2020-11" db="EMBL/GenBank/DDBJ databases">
        <authorList>
            <person name="McCartney M.A."/>
            <person name="Auch B."/>
            <person name="Kono T."/>
            <person name="Mallez S."/>
            <person name="Becker A."/>
            <person name="Gohl D.M."/>
            <person name="Silverstein K.A.T."/>
            <person name="Koren S."/>
            <person name="Bechman K.B."/>
            <person name="Herman A."/>
            <person name="Abrahante J.E."/>
            <person name="Garbe J."/>
        </authorList>
    </citation>
    <scope>NUCLEOTIDE SEQUENCE</scope>
    <source>
        <strain evidence="1">Duluth1</strain>
        <tissue evidence="1">Whole animal</tissue>
    </source>
</reference>
<organism evidence="1 2">
    <name type="scientific">Dreissena polymorpha</name>
    <name type="common">Zebra mussel</name>
    <name type="synonym">Mytilus polymorpha</name>
    <dbReference type="NCBI Taxonomy" id="45954"/>
    <lineage>
        <taxon>Eukaryota</taxon>
        <taxon>Metazoa</taxon>
        <taxon>Spiralia</taxon>
        <taxon>Lophotrochozoa</taxon>
        <taxon>Mollusca</taxon>
        <taxon>Bivalvia</taxon>
        <taxon>Autobranchia</taxon>
        <taxon>Heteroconchia</taxon>
        <taxon>Euheterodonta</taxon>
        <taxon>Imparidentia</taxon>
        <taxon>Neoheterodontei</taxon>
        <taxon>Myida</taxon>
        <taxon>Dreissenoidea</taxon>
        <taxon>Dreissenidae</taxon>
        <taxon>Dreissena</taxon>
    </lineage>
</organism>
<keyword evidence="2" id="KW-1185">Reference proteome</keyword>
<name>A0A9D4C0S1_DREPO</name>